<evidence type="ECO:0000313" key="8">
    <source>
        <dbReference type="Proteomes" id="UP001060150"/>
    </source>
</evidence>
<evidence type="ECO:0000259" key="6">
    <source>
        <dbReference type="PROSITE" id="PS50893"/>
    </source>
</evidence>
<feature type="compositionally biased region" description="Polar residues" evidence="5">
    <location>
        <begin position="550"/>
        <end position="562"/>
    </location>
</feature>
<comment type="similarity">
    <text evidence="1">Belongs to the ABC transporter superfamily.</text>
</comment>
<sequence>MTALVTVRGLTAHAGGSVLLDAADFDLDEGRVTALVGPSGSGKTTAALSLLGEAAPGVRLSGRVRVGGATVVDERGPTAEAASVLGRVVAYMPQHPGSALNPARRTGSVLAELARLHRPETAPPVAVAEALQAAQLPPGRNVVRRFPHQFSGGQRQRVALAQTLVCRPRVLVLDEPSTGLDTVARMRLADELASLTRRGLGILLLSHDHDLVRALAHRVVVLGRGRVTASGTPAEALPARPRPKTVRHVPTAPDRPPVLEVRGLSAHLRGRGRDPVLHSVDLRLPAGACVGVAGLSGSGKTTLARCVAGLHERHRGDVLLDGVALPVLRRRTREQKRRVQYVWQEVRGSFDERHPIVEQVARTAVRLRGLAPGDARAEALRLLGRLGLDGASAARRPAGLSGGELQRAALARAVIATPDVLVCDEITTALDPAATAAVLAELARLREEHGTALLWVSHDLALLAGVAHHVVVIDDGHVVETGTPDEVLRAPRATLTRRLVNAMDLGTGRADTGPADTGQPHTGAPHGVPAHMGPADTDPAHRDPSDTDPSDTGLTAPTASGA</sequence>
<organism evidence="7 8">
    <name type="scientific">Streptomyces changanensis</name>
    <dbReference type="NCBI Taxonomy" id="2964669"/>
    <lineage>
        <taxon>Bacteria</taxon>
        <taxon>Bacillati</taxon>
        <taxon>Actinomycetota</taxon>
        <taxon>Actinomycetes</taxon>
        <taxon>Kitasatosporales</taxon>
        <taxon>Streptomycetaceae</taxon>
        <taxon>Streptomyces</taxon>
    </lineage>
</organism>
<dbReference type="Gene3D" id="3.40.50.300">
    <property type="entry name" value="P-loop containing nucleotide triphosphate hydrolases"/>
    <property type="match status" value="2"/>
</dbReference>
<feature type="region of interest" description="Disordered" evidence="5">
    <location>
        <begin position="506"/>
        <end position="562"/>
    </location>
</feature>
<proteinExistence type="inferred from homology"/>
<evidence type="ECO:0000256" key="3">
    <source>
        <dbReference type="ARBA" id="ARBA00022741"/>
    </source>
</evidence>
<dbReference type="SUPFAM" id="SSF52540">
    <property type="entry name" value="P-loop containing nucleoside triphosphate hydrolases"/>
    <property type="match status" value="2"/>
</dbReference>
<protein>
    <submittedName>
        <fullName evidence="7">ATP-binding cassette domain-containing protein</fullName>
    </submittedName>
</protein>
<dbReference type="PANTHER" id="PTHR43776:SF7">
    <property type="entry name" value="D,D-DIPEPTIDE TRANSPORT ATP-BINDING PROTEIN DDPF-RELATED"/>
    <property type="match status" value="1"/>
</dbReference>
<dbReference type="InterPro" id="IPR003439">
    <property type="entry name" value="ABC_transporter-like_ATP-bd"/>
</dbReference>
<keyword evidence="3" id="KW-0547">Nucleotide-binding</keyword>
<evidence type="ECO:0000256" key="5">
    <source>
        <dbReference type="SAM" id="MobiDB-lite"/>
    </source>
</evidence>
<dbReference type="PROSITE" id="PS00211">
    <property type="entry name" value="ABC_TRANSPORTER_1"/>
    <property type="match status" value="2"/>
</dbReference>
<dbReference type="EMBL" id="CP102332">
    <property type="protein sequence ID" value="UUS34091.1"/>
    <property type="molecule type" value="Genomic_DNA"/>
</dbReference>
<dbReference type="Pfam" id="PF00005">
    <property type="entry name" value="ABC_tran"/>
    <property type="match status" value="2"/>
</dbReference>
<dbReference type="RefSeq" id="WP_079046888.1">
    <property type="nucleotide sequence ID" value="NZ_CP102332.1"/>
</dbReference>
<evidence type="ECO:0000256" key="1">
    <source>
        <dbReference type="ARBA" id="ARBA00005417"/>
    </source>
</evidence>
<feature type="region of interest" description="Disordered" evidence="5">
    <location>
        <begin position="231"/>
        <end position="255"/>
    </location>
</feature>
<keyword evidence="4 7" id="KW-0067">ATP-binding</keyword>
<evidence type="ECO:0000256" key="4">
    <source>
        <dbReference type="ARBA" id="ARBA00022840"/>
    </source>
</evidence>
<dbReference type="InterPro" id="IPR003593">
    <property type="entry name" value="AAA+_ATPase"/>
</dbReference>
<dbReference type="InterPro" id="IPR017871">
    <property type="entry name" value="ABC_transporter-like_CS"/>
</dbReference>
<dbReference type="SMART" id="SM00382">
    <property type="entry name" value="AAA"/>
    <property type="match status" value="2"/>
</dbReference>
<gene>
    <name evidence="7" type="ORF">NRO40_26880</name>
</gene>
<feature type="domain" description="ABC transporter" evidence="6">
    <location>
        <begin position="259"/>
        <end position="500"/>
    </location>
</feature>
<dbReference type="GO" id="GO:0005524">
    <property type="term" value="F:ATP binding"/>
    <property type="evidence" value="ECO:0007669"/>
    <property type="project" value="UniProtKB-KW"/>
</dbReference>
<dbReference type="InterPro" id="IPR050319">
    <property type="entry name" value="ABC_transp_ATP-bind"/>
</dbReference>
<evidence type="ECO:0000256" key="2">
    <source>
        <dbReference type="ARBA" id="ARBA00022448"/>
    </source>
</evidence>
<keyword evidence="8" id="KW-1185">Reference proteome</keyword>
<keyword evidence="2" id="KW-0813">Transport</keyword>
<evidence type="ECO:0000313" key="7">
    <source>
        <dbReference type="EMBL" id="UUS34091.1"/>
    </source>
</evidence>
<dbReference type="PROSITE" id="PS50893">
    <property type="entry name" value="ABC_TRANSPORTER_2"/>
    <property type="match status" value="2"/>
</dbReference>
<dbReference type="InterPro" id="IPR027417">
    <property type="entry name" value="P-loop_NTPase"/>
</dbReference>
<feature type="domain" description="ABC transporter" evidence="6">
    <location>
        <begin position="5"/>
        <end position="249"/>
    </location>
</feature>
<dbReference type="PANTHER" id="PTHR43776">
    <property type="entry name" value="TRANSPORT ATP-BINDING PROTEIN"/>
    <property type="match status" value="1"/>
</dbReference>
<reference evidence="7" key="1">
    <citation type="submission" date="2022-08" db="EMBL/GenBank/DDBJ databases">
        <title>Streptomyces changanensis sp. nov., an actinomycete isolated from soil.</title>
        <authorList>
            <person name="Wu H."/>
            <person name="Han L."/>
        </authorList>
    </citation>
    <scope>NUCLEOTIDE SEQUENCE</scope>
    <source>
        <strain evidence="7">HL-66</strain>
    </source>
</reference>
<dbReference type="Proteomes" id="UP001060150">
    <property type="component" value="Chromosome"/>
</dbReference>
<accession>A0ABY5NDI6</accession>
<name>A0ABY5NDI6_9ACTN</name>